<dbReference type="PROSITE" id="PS50801">
    <property type="entry name" value="STAS"/>
    <property type="match status" value="1"/>
</dbReference>
<dbReference type="InterPro" id="IPR029016">
    <property type="entry name" value="GAF-like_dom_sf"/>
</dbReference>
<dbReference type="Gene3D" id="3.30.450.40">
    <property type="match status" value="1"/>
</dbReference>
<dbReference type="CDD" id="cd07043">
    <property type="entry name" value="STAS_anti-anti-sigma_factors"/>
    <property type="match status" value="1"/>
</dbReference>
<dbReference type="InterPro" id="IPR003018">
    <property type="entry name" value="GAF"/>
</dbReference>
<proteinExistence type="predicted"/>
<protein>
    <submittedName>
        <fullName evidence="2">STAS domain-containing protein</fullName>
    </submittedName>
</protein>
<dbReference type="InterPro" id="IPR058548">
    <property type="entry name" value="MlaB-like_STAS"/>
</dbReference>
<gene>
    <name evidence="2" type="ORF">FH965_04580</name>
</gene>
<dbReference type="SUPFAM" id="SSF52091">
    <property type="entry name" value="SpoIIaa-like"/>
    <property type="match status" value="1"/>
</dbReference>
<evidence type="ECO:0000313" key="2">
    <source>
        <dbReference type="EMBL" id="QDQ09924.1"/>
    </source>
</evidence>
<evidence type="ECO:0000259" key="1">
    <source>
        <dbReference type="PROSITE" id="PS50801"/>
    </source>
</evidence>
<organism evidence="2 3">
    <name type="scientific">Streptomyces spectabilis</name>
    <dbReference type="NCBI Taxonomy" id="68270"/>
    <lineage>
        <taxon>Bacteria</taxon>
        <taxon>Bacillati</taxon>
        <taxon>Actinomycetota</taxon>
        <taxon>Actinomycetes</taxon>
        <taxon>Kitasatosporales</taxon>
        <taxon>Streptomycetaceae</taxon>
        <taxon>Streptomyces</taxon>
    </lineage>
</organism>
<dbReference type="AlphaFoldDB" id="A0A516R2P3"/>
<accession>A0A516R2P3</accession>
<dbReference type="Pfam" id="PF13185">
    <property type="entry name" value="GAF_2"/>
    <property type="match status" value="1"/>
</dbReference>
<dbReference type="Pfam" id="PF13466">
    <property type="entry name" value="STAS_2"/>
    <property type="match status" value="1"/>
</dbReference>
<name>A0A516R2P3_STRST</name>
<dbReference type="Gene3D" id="3.30.750.24">
    <property type="entry name" value="STAS domain"/>
    <property type="match status" value="1"/>
</dbReference>
<dbReference type="InterPro" id="IPR002645">
    <property type="entry name" value="STAS_dom"/>
</dbReference>
<sequence length="304" mass="31950">MEQRERAGFRTSVDGSRGSARAVWLAGVGRGVSAGEWGGAVEWSQPSESLRLAVVRVDDRVVIRVAGELDVSSASVLARTLDRAREACDLVALDLSRVTFCGAAGVDLLLDAHHQAASAGGGLTVTRAHSAVLRPLEMCGGAAAARLVHGVRTAPLAPHEHRRRCLLLSEALSVALRITGAPMGNAQLLDPAVGALRIIAQHGFEQPFLRFFETVDDRETACGVAAQDHKPVFVDEVAHSPVLLGTPALDVLQDADVGAVASVPILSRAGALIGVVSVHYPGAVVWRDDRRQALEGLARASCLI</sequence>
<dbReference type="EMBL" id="CP040916">
    <property type="protein sequence ID" value="QDQ09924.1"/>
    <property type="molecule type" value="Genomic_DNA"/>
</dbReference>
<feature type="domain" description="STAS" evidence="1">
    <location>
        <begin position="50"/>
        <end position="140"/>
    </location>
</feature>
<dbReference type="SUPFAM" id="SSF55781">
    <property type="entry name" value="GAF domain-like"/>
    <property type="match status" value="1"/>
</dbReference>
<dbReference type="InterPro" id="IPR036513">
    <property type="entry name" value="STAS_dom_sf"/>
</dbReference>
<dbReference type="Proteomes" id="UP000316806">
    <property type="component" value="Chromosome"/>
</dbReference>
<evidence type="ECO:0000313" key="3">
    <source>
        <dbReference type="Proteomes" id="UP000316806"/>
    </source>
</evidence>
<reference evidence="2 3" key="1">
    <citation type="journal article" date="2019" name="J. Ind. Microbiol. Biotechnol.">
        <title>The complete genomic sequence of Streptomyces spectabilis NRRL-2792 and identification of secondary metabolite biosynthetic gene clusters.</title>
        <authorList>
            <person name="Sinha A."/>
            <person name="Phillips-Salemka S."/>
            <person name="Niraula T.A."/>
            <person name="Short K.A."/>
            <person name="Niraula N.P."/>
        </authorList>
    </citation>
    <scope>NUCLEOTIDE SEQUENCE [LARGE SCALE GENOMIC DNA]</scope>
    <source>
        <strain evidence="2 3">NRRL 2792</strain>
    </source>
</reference>